<feature type="transmembrane region" description="Helical" evidence="2">
    <location>
        <begin position="344"/>
        <end position="371"/>
    </location>
</feature>
<dbReference type="Pfam" id="PF01757">
    <property type="entry name" value="Acyl_transf_3"/>
    <property type="match status" value="1"/>
</dbReference>
<dbReference type="PANTHER" id="PTHR23028:SF53">
    <property type="entry name" value="ACYL_TRANSF_3 DOMAIN-CONTAINING PROTEIN"/>
    <property type="match status" value="1"/>
</dbReference>
<feature type="transmembrane region" description="Helical" evidence="2">
    <location>
        <begin position="52"/>
        <end position="75"/>
    </location>
</feature>
<evidence type="ECO:0000313" key="4">
    <source>
        <dbReference type="EMBL" id="SCG36455.1"/>
    </source>
</evidence>
<feature type="domain" description="Acyltransferase 3" evidence="3">
    <location>
        <begin position="19"/>
        <end position="362"/>
    </location>
</feature>
<feature type="transmembrane region" description="Helical" evidence="2">
    <location>
        <begin position="244"/>
        <end position="264"/>
    </location>
</feature>
<dbReference type="GO" id="GO:0016020">
    <property type="term" value="C:membrane"/>
    <property type="evidence" value="ECO:0007669"/>
    <property type="project" value="TreeGrafter"/>
</dbReference>
<organism evidence="4 5">
    <name type="scientific">Micromonospora siamensis</name>
    <dbReference type="NCBI Taxonomy" id="299152"/>
    <lineage>
        <taxon>Bacteria</taxon>
        <taxon>Bacillati</taxon>
        <taxon>Actinomycetota</taxon>
        <taxon>Actinomycetes</taxon>
        <taxon>Micromonosporales</taxon>
        <taxon>Micromonosporaceae</taxon>
        <taxon>Micromonospora</taxon>
    </lineage>
</organism>
<dbReference type="AlphaFoldDB" id="A0A1C5GRN3"/>
<evidence type="ECO:0000256" key="1">
    <source>
        <dbReference type="SAM" id="MobiDB-lite"/>
    </source>
</evidence>
<dbReference type="InterPro" id="IPR050879">
    <property type="entry name" value="Acyltransferase_3"/>
</dbReference>
<reference evidence="4 5" key="1">
    <citation type="submission" date="2016-06" db="EMBL/GenBank/DDBJ databases">
        <authorList>
            <person name="Kjaerup R.B."/>
            <person name="Dalgaard T.S."/>
            <person name="Juul-Madsen H.R."/>
        </authorList>
    </citation>
    <scope>NUCLEOTIDE SEQUENCE [LARGE SCALE GENOMIC DNA]</scope>
    <source>
        <strain evidence="4 5">DSM 45097</strain>
    </source>
</reference>
<feature type="transmembrane region" description="Helical" evidence="2">
    <location>
        <begin position="314"/>
        <end position="338"/>
    </location>
</feature>
<keyword evidence="2" id="KW-0472">Membrane</keyword>
<feature type="compositionally biased region" description="Low complexity" evidence="1">
    <location>
        <begin position="408"/>
        <end position="419"/>
    </location>
</feature>
<feature type="transmembrane region" description="Helical" evidence="2">
    <location>
        <begin position="178"/>
        <end position="200"/>
    </location>
</feature>
<proteinExistence type="predicted"/>
<keyword evidence="4" id="KW-0012">Acyltransferase</keyword>
<feature type="region of interest" description="Disordered" evidence="1">
    <location>
        <begin position="396"/>
        <end position="419"/>
    </location>
</feature>
<dbReference type="RefSeq" id="WP_088968891.1">
    <property type="nucleotide sequence ID" value="NZ_JBHLYF010000001.1"/>
</dbReference>
<evidence type="ECO:0000313" key="5">
    <source>
        <dbReference type="Proteomes" id="UP000198210"/>
    </source>
</evidence>
<dbReference type="InterPro" id="IPR002656">
    <property type="entry name" value="Acyl_transf_3_dom"/>
</dbReference>
<feature type="transmembrane region" description="Helical" evidence="2">
    <location>
        <begin position="212"/>
        <end position="232"/>
    </location>
</feature>
<sequence length="419" mass="44177">MSTAATPIASEPSATVRLPALDALRAIGAVAVVGHHVGFHTGVTMNTPWGGWLARLDVGVAIFFVLSGFLLFRPWALNAATGRPRPRAGRYLWRRALRILPAYWLAVVVCLTVLPQNRPASGGDWIRHLTFTQIYGASQLRHGLSQTWSLATEVAFYLVLPLVAVLATGRTWRPVRTVVIAGAGVLLTAGWLTLMSFGWLDASLHTMWLPSYAGWFGAGMALAAAHVALRTGTAPPAFRVLDDLASAPLACGAAAVGLLAIATTPVAGPRDLAEPTAVEFAVKLTLYLGIGALILIPVAFGAQNRVKEALGSTSARWLGAVSYGLFLWHPLVLELIYLVDDRPLFTGGFVSTFTLTLVFALIYAAVSYYCVERPVQLLGSRRVRATQASGAPVLDAAAASPGAPPPTIGTGSAAPTVGT</sequence>
<keyword evidence="2" id="KW-0812">Transmembrane</keyword>
<dbReference type="GO" id="GO:0016747">
    <property type="term" value="F:acyltransferase activity, transferring groups other than amino-acyl groups"/>
    <property type="evidence" value="ECO:0007669"/>
    <property type="project" value="InterPro"/>
</dbReference>
<evidence type="ECO:0000256" key="2">
    <source>
        <dbReference type="SAM" id="Phobius"/>
    </source>
</evidence>
<keyword evidence="4" id="KW-0808">Transferase</keyword>
<feature type="transmembrane region" description="Helical" evidence="2">
    <location>
        <begin position="148"/>
        <end position="166"/>
    </location>
</feature>
<accession>A0A1C5GRN3</accession>
<keyword evidence="5" id="KW-1185">Reference proteome</keyword>
<keyword evidence="2" id="KW-1133">Transmembrane helix</keyword>
<gene>
    <name evidence="4" type="ORF">GA0074704_0376</name>
</gene>
<evidence type="ECO:0000259" key="3">
    <source>
        <dbReference type="Pfam" id="PF01757"/>
    </source>
</evidence>
<protein>
    <submittedName>
        <fullName evidence="4">Peptidoglycan/LPS O-acetylase OafA/YrhL, contains acyltransferase and SGNH-hydrolase domains</fullName>
    </submittedName>
</protein>
<dbReference type="Proteomes" id="UP000198210">
    <property type="component" value="Chromosome I"/>
</dbReference>
<dbReference type="GO" id="GO:0016787">
    <property type="term" value="F:hydrolase activity"/>
    <property type="evidence" value="ECO:0007669"/>
    <property type="project" value="UniProtKB-KW"/>
</dbReference>
<feature type="transmembrane region" description="Helical" evidence="2">
    <location>
        <begin position="96"/>
        <end position="114"/>
    </location>
</feature>
<dbReference type="EMBL" id="LT607751">
    <property type="protein sequence ID" value="SCG36455.1"/>
    <property type="molecule type" value="Genomic_DNA"/>
</dbReference>
<feature type="transmembrane region" description="Helical" evidence="2">
    <location>
        <begin position="284"/>
        <end position="302"/>
    </location>
</feature>
<name>A0A1C5GRN3_9ACTN</name>
<dbReference type="PANTHER" id="PTHR23028">
    <property type="entry name" value="ACETYLTRANSFERASE"/>
    <property type="match status" value="1"/>
</dbReference>
<keyword evidence="4" id="KW-0378">Hydrolase</keyword>
<dbReference type="GO" id="GO:0009103">
    <property type="term" value="P:lipopolysaccharide biosynthetic process"/>
    <property type="evidence" value="ECO:0007669"/>
    <property type="project" value="TreeGrafter"/>
</dbReference>